<evidence type="ECO:0000313" key="1">
    <source>
        <dbReference type="EMBL" id="RXG12212.1"/>
    </source>
</evidence>
<comment type="caution">
    <text evidence="1">The sequence shown here is derived from an EMBL/GenBank/DDBJ whole genome shotgun (WGS) entry which is preliminary data.</text>
</comment>
<dbReference type="EMBL" id="QOVK01000031">
    <property type="protein sequence ID" value="RXG12212.1"/>
    <property type="molecule type" value="Genomic_DNA"/>
</dbReference>
<gene>
    <name evidence="1" type="ORF">DSM02_3913</name>
</gene>
<keyword evidence="2" id="KW-1185">Reference proteome</keyword>
<dbReference type="Proteomes" id="UP000289859">
    <property type="component" value="Unassembled WGS sequence"/>
</dbReference>
<reference evidence="1 2" key="1">
    <citation type="submission" date="2018-07" db="EMBL/GenBank/DDBJ databases">
        <title>Leeuwenhoekiella genomics.</title>
        <authorList>
            <person name="Tahon G."/>
            <person name="Willems A."/>
        </authorList>
    </citation>
    <scope>NUCLEOTIDE SEQUENCE [LARGE SCALE GENOMIC DNA]</scope>
    <source>
        <strain evidence="1 2">LMG 29608</strain>
    </source>
</reference>
<sequence>MFKCNDNAFNDNHKPAWCFVGITAYLTTKYTLLWLIFSKIGGLFFTI</sequence>
<organism evidence="1 2">
    <name type="scientific">Leeuwenhoekiella polynyae</name>
    <dbReference type="NCBI Taxonomy" id="1550906"/>
    <lineage>
        <taxon>Bacteria</taxon>
        <taxon>Pseudomonadati</taxon>
        <taxon>Bacteroidota</taxon>
        <taxon>Flavobacteriia</taxon>
        <taxon>Flavobacteriales</taxon>
        <taxon>Flavobacteriaceae</taxon>
        <taxon>Leeuwenhoekiella</taxon>
    </lineage>
</organism>
<proteinExistence type="predicted"/>
<dbReference type="AlphaFoldDB" id="A0A4Q0NQ75"/>
<name>A0A4Q0NQ75_9FLAO</name>
<accession>A0A4Q0NQ75</accession>
<evidence type="ECO:0000313" key="2">
    <source>
        <dbReference type="Proteomes" id="UP000289859"/>
    </source>
</evidence>
<protein>
    <submittedName>
        <fullName evidence="1">Uncharacterized protein</fullName>
    </submittedName>
</protein>